<dbReference type="Gene3D" id="3.30.460.30">
    <property type="entry name" value="Glutamyl-tRNA reductase, N-terminal domain"/>
    <property type="match status" value="1"/>
</dbReference>
<feature type="binding site" evidence="8">
    <location>
        <position position="120"/>
    </location>
    <ligand>
        <name>substrate</name>
    </ligand>
</feature>
<evidence type="ECO:0000256" key="8">
    <source>
        <dbReference type="HAMAP-Rule" id="MF_00087"/>
    </source>
</evidence>
<evidence type="ECO:0000259" key="12">
    <source>
        <dbReference type="Pfam" id="PF05201"/>
    </source>
</evidence>
<comment type="similarity">
    <text evidence="2 8 9">Belongs to the glutamyl-tRNA reductase family.</text>
</comment>
<comment type="subunit">
    <text evidence="8">Homodimer.</text>
</comment>
<dbReference type="NCBIfam" id="TIGR01035">
    <property type="entry name" value="hemA"/>
    <property type="match status" value="1"/>
</dbReference>
<evidence type="ECO:0000256" key="7">
    <source>
        <dbReference type="ARBA" id="ARBA00047464"/>
    </source>
</evidence>
<feature type="domain" description="Tetrapyrrole biosynthesis glutamyl-tRNA reductase dimerisation" evidence="10">
    <location>
        <begin position="334"/>
        <end position="432"/>
    </location>
</feature>
<dbReference type="EMBL" id="JBHUHP010000001">
    <property type="protein sequence ID" value="MFD2090102.1"/>
    <property type="molecule type" value="Genomic_DNA"/>
</dbReference>
<proteinExistence type="inferred from homology"/>
<dbReference type="PANTHER" id="PTHR43013">
    <property type="entry name" value="GLUTAMYL-TRNA REDUCTASE"/>
    <property type="match status" value="1"/>
</dbReference>
<evidence type="ECO:0000313" key="14">
    <source>
        <dbReference type="Proteomes" id="UP001597402"/>
    </source>
</evidence>
<evidence type="ECO:0000259" key="11">
    <source>
        <dbReference type="Pfam" id="PF01488"/>
    </source>
</evidence>
<keyword evidence="6 8" id="KW-0627">Porphyrin biosynthesis</keyword>
<dbReference type="SUPFAM" id="SSF69075">
    <property type="entry name" value="Glutamyl tRNA-reductase dimerization domain"/>
    <property type="match status" value="1"/>
</dbReference>
<dbReference type="SUPFAM" id="SSF69742">
    <property type="entry name" value="Glutamyl tRNA-reductase catalytic, N-terminal domain"/>
    <property type="match status" value="1"/>
</dbReference>
<dbReference type="InterPro" id="IPR000343">
    <property type="entry name" value="4pyrrol_synth_GluRdtase"/>
</dbReference>
<dbReference type="PANTHER" id="PTHR43013:SF1">
    <property type="entry name" value="GLUTAMYL-TRNA REDUCTASE"/>
    <property type="match status" value="1"/>
</dbReference>
<feature type="domain" description="Glutamyl-tRNA reductase N-terminal" evidence="12">
    <location>
        <begin position="6"/>
        <end position="156"/>
    </location>
</feature>
<dbReference type="InterPro" id="IPR006151">
    <property type="entry name" value="Shikm_DH/Glu-tRNA_Rdtase"/>
</dbReference>
<sequence length="461" mass="47205">MSLLAVGISHQTAPVALLEQFAMGHDDQVKALHELVGSDHVSEALVLATCNRVEVFAEVERFHGGVTDVSRVLARQAGATVEELAPYVTVHYEDQAVAHLFTVASGLESMVVGETQVLGQLRAAYALAREEGTVGRALHPVAQRALRVGKRVHTETGIDRAGASLVSVALDRAEAVIGSLGGRDVLVVGAGSMGALAATTLARREARVVVSSRTEAHAARLAGTVDGRAADLADLPAELAAADVLVTCTGASGLVVGTDVVAGAMAGRAGRPLVVVDLALPRDVDPGVAALPGVHVVDLALLQSEKGGAILQGERASAPGRTAGPVAADDIAAAHALVEAETALLRAERQAAEVAPTVSALRSQAAGVVDAELLRLAGRLPDLDARARAEIARTVRRVVDKLLHEPTVRVKELAAGPGDTDYAGALRALFGLGIDATVDGRTTSLAEAVSADPELRAGEAS</sequence>
<dbReference type="RefSeq" id="WP_376870578.1">
    <property type="nucleotide sequence ID" value="NZ_JBHUHP010000001.1"/>
</dbReference>
<protein>
    <recommendedName>
        <fullName evidence="3 8">Glutamyl-tRNA reductase</fullName>
        <shortName evidence="8">GluTR</shortName>
        <ecNumber evidence="3 8">1.2.1.70</ecNumber>
    </recommendedName>
</protein>
<feature type="site" description="Important for activity" evidence="8">
    <location>
        <position position="99"/>
    </location>
</feature>
<evidence type="ECO:0000256" key="9">
    <source>
        <dbReference type="RuleBase" id="RU000584"/>
    </source>
</evidence>
<comment type="catalytic activity">
    <reaction evidence="7 8 9">
        <text>(S)-4-amino-5-oxopentanoate + tRNA(Glu) + NADP(+) = L-glutamyl-tRNA(Glu) + NADPH + H(+)</text>
        <dbReference type="Rhea" id="RHEA:12344"/>
        <dbReference type="Rhea" id="RHEA-COMP:9663"/>
        <dbReference type="Rhea" id="RHEA-COMP:9680"/>
        <dbReference type="ChEBI" id="CHEBI:15378"/>
        <dbReference type="ChEBI" id="CHEBI:57501"/>
        <dbReference type="ChEBI" id="CHEBI:57783"/>
        <dbReference type="ChEBI" id="CHEBI:58349"/>
        <dbReference type="ChEBI" id="CHEBI:78442"/>
        <dbReference type="ChEBI" id="CHEBI:78520"/>
        <dbReference type="EC" id="1.2.1.70"/>
    </reaction>
</comment>
<comment type="domain">
    <text evidence="8">Possesses an unusual extended V-shaped dimeric structure with each monomer consisting of three distinct domains arranged along a curved 'spinal' alpha-helix. The N-terminal catalytic domain specifically recognizes the glutamate moiety of the substrate. The second domain is the NADPH-binding domain, and the third C-terminal domain is responsible for dimerization.</text>
</comment>
<reference evidence="14" key="1">
    <citation type="journal article" date="2019" name="Int. J. Syst. Evol. Microbiol.">
        <title>The Global Catalogue of Microorganisms (GCM) 10K type strain sequencing project: providing services to taxonomists for standard genome sequencing and annotation.</title>
        <authorList>
            <consortium name="The Broad Institute Genomics Platform"/>
            <consortium name="The Broad Institute Genome Sequencing Center for Infectious Disease"/>
            <person name="Wu L."/>
            <person name="Ma J."/>
        </authorList>
    </citation>
    <scope>NUCLEOTIDE SEQUENCE [LARGE SCALE GENOMIC DNA]</scope>
    <source>
        <strain evidence="14">JCM 3338</strain>
    </source>
</reference>
<comment type="pathway">
    <text evidence="1 8 9">Porphyrin-containing compound metabolism; protoporphyrin-IX biosynthesis; 5-aminolevulinate from L-glutamyl-tRNA(Glu): step 1/2.</text>
</comment>
<keyword evidence="4 8" id="KW-0521">NADP</keyword>
<keyword evidence="5 8" id="KW-0560">Oxidoreductase</keyword>
<dbReference type="CDD" id="cd05213">
    <property type="entry name" value="NAD_bind_Glutamyl_tRNA_reduct"/>
    <property type="match status" value="1"/>
</dbReference>
<keyword evidence="14" id="KW-1185">Reference proteome</keyword>
<dbReference type="NCBIfam" id="NF000744">
    <property type="entry name" value="PRK00045.1-3"/>
    <property type="match status" value="1"/>
</dbReference>
<evidence type="ECO:0000313" key="13">
    <source>
        <dbReference type="EMBL" id="MFD2090102.1"/>
    </source>
</evidence>
<gene>
    <name evidence="8" type="primary">hemA</name>
    <name evidence="13" type="ORF">ACFSHS_00785</name>
</gene>
<feature type="domain" description="Quinate/shikimate 5-dehydrogenase/glutamyl-tRNA reductase" evidence="11">
    <location>
        <begin position="173"/>
        <end position="300"/>
    </location>
</feature>
<dbReference type="InterPro" id="IPR036291">
    <property type="entry name" value="NAD(P)-bd_dom_sf"/>
</dbReference>
<dbReference type="PROSITE" id="PS00747">
    <property type="entry name" value="GLUTR"/>
    <property type="match status" value="1"/>
</dbReference>
<evidence type="ECO:0000259" key="10">
    <source>
        <dbReference type="Pfam" id="PF00745"/>
    </source>
</evidence>
<evidence type="ECO:0000256" key="4">
    <source>
        <dbReference type="ARBA" id="ARBA00022857"/>
    </source>
</evidence>
<dbReference type="GO" id="GO:0008883">
    <property type="term" value="F:glutamyl-tRNA reductase activity"/>
    <property type="evidence" value="ECO:0007669"/>
    <property type="project" value="UniProtKB-EC"/>
</dbReference>
<feature type="binding site" evidence="8">
    <location>
        <position position="109"/>
    </location>
    <ligand>
        <name>substrate</name>
    </ligand>
</feature>
<organism evidence="13 14">
    <name type="scientific">Blastococcus deserti</name>
    <dbReference type="NCBI Taxonomy" id="2259033"/>
    <lineage>
        <taxon>Bacteria</taxon>
        <taxon>Bacillati</taxon>
        <taxon>Actinomycetota</taxon>
        <taxon>Actinomycetes</taxon>
        <taxon>Geodermatophilales</taxon>
        <taxon>Geodermatophilaceae</taxon>
        <taxon>Blastococcus</taxon>
    </lineage>
</organism>
<dbReference type="InterPro" id="IPR036453">
    <property type="entry name" value="GluRdtase_dimer_dom_sf"/>
</dbReference>
<feature type="binding site" evidence="8">
    <location>
        <begin position="189"/>
        <end position="194"/>
    </location>
    <ligand>
        <name>NADP(+)</name>
        <dbReference type="ChEBI" id="CHEBI:58349"/>
    </ligand>
</feature>
<evidence type="ECO:0000256" key="3">
    <source>
        <dbReference type="ARBA" id="ARBA00012970"/>
    </source>
</evidence>
<evidence type="ECO:0000256" key="5">
    <source>
        <dbReference type="ARBA" id="ARBA00023002"/>
    </source>
</evidence>
<comment type="function">
    <text evidence="8">Catalyzes the NADPH-dependent reduction of glutamyl-tRNA(Glu) to glutamate 1-semialdehyde (GSA).</text>
</comment>
<feature type="active site" description="Nucleophile" evidence="8">
    <location>
        <position position="50"/>
    </location>
</feature>
<dbReference type="EC" id="1.2.1.70" evidence="3 8"/>
<dbReference type="SUPFAM" id="SSF51735">
    <property type="entry name" value="NAD(P)-binding Rossmann-fold domains"/>
    <property type="match status" value="1"/>
</dbReference>
<feature type="binding site" evidence="8">
    <location>
        <begin position="49"/>
        <end position="52"/>
    </location>
    <ligand>
        <name>substrate</name>
    </ligand>
</feature>
<dbReference type="InterPro" id="IPR018214">
    <property type="entry name" value="GluRdtase_CS"/>
</dbReference>
<feature type="binding site" evidence="8">
    <location>
        <begin position="114"/>
        <end position="116"/>
    </location>
    <ligand>
        <name>substrate</name>
    </ligand>
</feature>
<dbReference type="InterPro" id="IPR015895">
    <property type="entry name" value="4pyrrol_synth_GluRdtase_N"/>
</dbReference>
<comment type="miscellaneous">
    <text evidence="8">During catalysis, the active site Cys acts as a nucleophile attacking the alpha-carbonyl group of tRNA-bound glutamate with the formation of a thioester intermediate between enzyme and glutamate, and the concomitant release of tRNA(Glu). The thioester intermediate is finally reduced by direct hydride transfer from NADPH, to form the product GSA.</text>
</comment>
<comment type="caution">
    <text evidence="13">The sequence shown here is derived from an EMBL/GenBank/DDBJ whole genome shotgun (WGS) entry which is preliminary data.</text>
</comment>
<dbReference type="Gene3D" id="3.40.50.720">
    <property type="entry name" value="NAD(P)-binding Rossmann-like Domain"/>
    <property type="match status" value="1"/>
</dbReference>
<dbReference type="Pfam" id="PF05201">
    <property type="entry name" value="GlutR_N"/>
    <property type="match status" value="1"/>
</dbReference>
<dbReference type="InterPro" id="IPR036343">
    <property type="entry name" value="GluRdtase_N_sf"/>
</dbReference>
<accession>A0ABW4X4T6</accession>
<dbReference type="Pfam" id="PF00745">
    <property type="entry name" value="GlutR_dimer"/>
    <property type="match status" value="1"/>
</dbReference>
<dbReference type="PIRSF" id="PIRSF000445">
    <property type="entry name" value="4pyrrol_synth_GluRdtase"/>
    <property type="match status" value="1"/>
</dbReference>
<dbReference type="InterPro" id="IPR015896">
    <property type="entry name" value="4pyrrol_synth_GluRdtase_dimer"/>
</dbReference>
<dbReference type="Proteomes" id="UP001597402">
    <property type="component" value="Unassembled WGS sequence"/>
</dbReference>
<dbReference type="HAMAP" id="MF_00087">
    <property type="entry name" value="Glu_tRNA_reductase"/>
    <property type="match status" value="1"/>
</dbReference>
<evidence type="ECO:0000256" key="2">
    <source>
        <dbReference type="ARBA" id="ARBA00005916"/>
    </source>
</evidence>
<dbReference type="Pfam" id="PF01488">
    <property type="entry name" value="Shikimate_DH"/>
    <property type="match status" value="1"/>
</dbReference>
<name>A0ABW4X4T6_9ACTN</name>
<evidence type="ECO:0000256" key="6">
    <source>
        <dbReference type="ARBA" id="ARBA00023244"/>
    </source>
</evidence>
<evidence type="ECO:0000256" key="1">
    <source>
        <dbReference type="ARBA" id="ARBA00005059"/>
    </source>
</evidence>